<name>A0A0D7A3G0_9AGAR</name>
<proteinExistence type="inferred from homology"/>
<evidence type="ECO:0000313" key="5">
    <source>
        <dbReference type="EMBL" id="KIY44904.1"/>
    </source>
</evidence>
<dbReference type="OrthoDB" id="248923at2759"/>
<feature type="non-terminal residue" evidence="5">
    <location>
        <position position="1"/>
    </location>
</feature>
<keyword evidence="6" id="KW-1185">Reference proteome</keyword>
<feature type="non-terminal residue" evidence="5">
    <location>
        <position position="375"/>
    </location>
</feature>
<dbReference type="EMBL" id="KN882064">
    <property type="protein sequence ID" value="KIY44904.1"/>
    <property type="molecule type" value="Genomic_DNA"/>
</dbReference>
<dbReference type="Proteomes" id="UP000054144">
    <property type="component" value="Unassembled WGS sequence"/>
</dbReference>
<dbReference type="InterPro" id="IPR051931">
    <property type="entry name" value="PAK3-like"/>
</dbReference>
<comment type="similarity">
    <text evidence="1">Belongs to the protein kinase superfamily. STE Ser/Thr protein kinase family. STE20 subfamily.</text>
</comment>
<gene>
    <name evidence="5" type="ORF">FISHEDRAFT_20438</name>
</gene>
<keyword evidence="2" id="KW-0547">Nucleotide-binding</keyword>
<keyword evidence="3" id="KW-0067">ATP-binding</keyword>
<reference evidence="5 6" key="1">
    <citation type="journal article" date="2015" name="Fungal Genet. Biol.">
        <title>Evolution of novel wood decay mechanisms in Agaricales revealed by the genome sequences of Fistulina hepatica and Cylindrobasidium torrendii.</title>
        <authorList>
            <person name="Floudas D."/>
            <person name="Held B.W."/>
            <person name="Riley R."/>
            <person name="Nagy L.G."/>
            <person name="Koehler G."/>
            <person name="Ransdell A.S."/>
            <person name="Younus H."/>
            <person name="Chow J."/>
            <person name="Chiniquy J."/>
            <person name="Lipzen A."/>
            <person name="Tritt A."/>
            <person name="Sun H."/>
            <person name="Haridas S."/>
            <person name="LaButti K."/>
            <person name="Ohm R.A."/>
            <person name="Kues U."/>
            <person name="Blanchette R.A."/>
            <person name="Grigoriev I.V."/>
            <person name="Minto R.E."/>
            <person name="Hibbett D.S."/>
        </authorList>
    </citation>
    <scope>NUCLEOTIDE SEQUENCE [LARGE SCALE GENOMIC DNA]</scope>
    <source>
        <strain evidence="5 6">ATCC 64428</strain>
    </source>
</reference>
<feature type="domain" description="Protein kinase" evidence="4">
    <location>
        <begin position="57"/>
        <end position="352"/>
    </location>
</feature>
<keyword evidence="5" id="KW-0808">Transferase</keyword>
<protein>
    <submittedName>
        <fullName evidence="5">Kinase-like protein</fullName>
    </submittedName>
</protein>
<dbReference type="InterPro" id="IPR011009">
    <property type="entry name" value="Kinase-like_dom_sf"/>
</dbReference>
<dbReference type="PROSITE" id="PS50011">
    <property type="entry name" value="PROTEIN_KINASE_DOM"/>
    <property type="match status" value="1"/>
</dbReference>
<evidence type="ECO:0000256" key="1">
    <source>
        <dbReference type="ARBA" id="ARBA00008874"/>
    </source>
</evidence>
<dbReference type="Pfam" id="PF00069">
    <property type="entry name" value="Pkinase"/>
    <property type="match status" value="1"/>
</dbReference>
<dbReference type="GO" id="GO:0005524">
    <property type="term" value="F:ATP binding"/>
    <property type="evidence" value="ECO:0007669"/>
    <property type="project" value="UniProtKB-KW"/>
</dbReference>
<dbReference type="InterPro" id="IPR000719">
    <property type="entry name" value="Prot_kinase_dom"/>
</dbReference>
<dbReference type="SMART" id="SM00219">
    <property type="entry name" value="TyrKc"/>
    <property type="match status" value="1"/>
</dbReference>
<organism evidence="5 6">
    <name type="scientific">Fistulina hepatica ATCC 64428</name>
    <dbReference type="NCBI Taxonomy" id="1128425"/>
    <lineage>
        <taxon>Eukaryota</taxon>
        <taxon>Fungi</taxon>
        <taxon>Dikarya</taxon>
        <taxon>Basidiomycota</taxon>
        <taxon>Agaricomycotina</taxon>
        <taxon>Agaricomycetes</taxon>
        <taxon>Agaricomycetidae</taxon>
        <taxon>Agaricales</taxon>
        <taxon>Fistulinaceae</taxon>
        <taxon>Fistulina</taxon>
    </lineage>
</organism>
<evidence type="ECO:0000313" key="6">
    <source>
        <dbReference type="Proteomes" id="UP000054144"/>
    </source>
</evidence>
<evidence type="ECO:0000259" key="4">
    <source>
        <dbReference type="PROSITE" id="PS50011"/>
    </source>
</evidence>
<evidence type="ECO:0000256" key="2">
    <source>
        <dbReference type="ARBA" id="ARBA00022741"/>
    </source>
</evidence>
<dbReference type="PANTHER" id="PTHR45832">
    <property type="entry name" value="SERINE/THREONINE-PROTEIN KINASE SAMKA-RELATED-RELATED"/>
    <property type="match status" value="1"/>
</dbReference>
<dbReference type="SUPFAM" id="SSF56112">
    <property type="entry name" value="Protein kinase-like (PK-like)"/>
    <property type="match status" value="1"/>
</dbReference>
<dbReference type="AlphaFoldDB" id="A0A0D7A3G0"/>
<dbReference type="InterPro" id="IPR020635">
    <property type="entry name" value="Tyr_kinase_cat_dom"/>
</dbReference>
<evidence type="ECO:0000256" key="3">
    <source>
        <dbReference type="ARBA" id="ARBA00022840"/>
    </source>
</evidence>
<dbReference type="PANTHER" id="PTHR45832:SF22">
    <property type="entry name" value="SERINE_THREONINE-PROTEIN KINASE SAMKA-RELATED"/>
    <property type="match status" value="1"/>
</dbReference>
<dbReference type="GO" id="GO:0004713">
    <property type="term" value="F:protein tyrosine kinase activity"/>
    <property type="evidence" value="ECO:0007669"/>
    <property type="project" value="InterPro"/>
</dbReference>
<keyword evidence="5" id="KW-0418">Kinase</keyword>
<dbReference type="Gene3D" id="1.10.510.10">
    <property type="entry name" value="Transferase(Phosphotransferase) domain 1"/>
    <property type="match status" value="1"/>
</dbReference>
<accession>A0A0D7A3G0</accession>
<sequence length="375" mass="41613">PVQTTSKVPPQVRSGLPFPVHSPVWLPPLIAPLTQYIVDPASDDALTSAFTDPHTRFVELVEIAEGESGSVFQARDTASTRGSSSEPALVAIKHIVLFPPQQSDDPYSSALQTKLFDLERELQLLRSLPQEHNNVLYLDAVYVEMTTGTREAAPQATTGDVTAEYRLWVRMELMERSLADVIELVDAGLILQDRTIARLASDTALGLEFLQEHFIAHRDIRSDNLLLSRSGIVKITDFSTATRVSRTNRIATDVVGTIYWQAPEMRSGPYDALKVDVWSLGATVWEMAQAEPPFANLCTDGADIGAIIGTNRWPKLRRPDLFSPAFHEFLRLCSEPSDTRPYAATLTKTAFLKNACGRPVIQQLLVQCTMLERQL</sequence>